<dbReference type="GO" id="GO:0043565">
    <property type="term" value="F:sequence-specific DNA binding"/>
    <property type="evidence" value="ECO:0007669"/>
    <property type="project" value="InterPro"/>
</dbReference>
<dbReference type="EMBL" id="FRBI01000017">
    <property type="protein sequence ID" value="SHM96682.1"/>
    <property type="molecule type" value="Genomic_DNA"/>
</dbReference>
<dbReference type="GO" id="GO:0003700">
    <property type="term" value="F:DNA-binding transcription factor activity"/>
    <property type="evidence" value="ECO:0007669"/>
    <property type="project" value="InterPro"/>
</dbReference>
<dbReference type="PROSITE" id="PS01124">
    <property type="entry name" value="HTH_ARAC_FAMILY_2"/>
    <property type="match status" value="1"/>
</dbReference>
<dbReference type="PANTHER" id="PTHR46796">
    <property type="entry name" value="HTH-TYPE TRANSCRIPTIONAL ACTIVATOR RHAS-RELATED"/>
    <property type="match status" value="1"/>
</dbReference>
<evidence type="ECO:0000256" key="4">
    <source>
        <dbReference type="SAM" id="MobiDB-lite"/>
    </source>
</evidence>
<dbReference type="InterPro" id="IPR009057">
    <property type="entry name" value="Homeodomain-like_sf"/>
</dbReference>
<dbReference type="AlphaFoldDB" id="A0A1M7N020"/>
<keyword evidence="3" id="KW-0804">Transcription</keyword>
<dbReference type="PROSITE" id="PS00041">
    <property type="entry name" value="HTH_ARAC_FAMILY_1"/>
    <property type="match status" value="1"/>
</dbReference>
<dbReference type="Gene3D" id="1.10.10.60">
    <property type="entry name" value="Homeodomain-like"/>
    <property type="match status" value="2"/>
</dbReference>
<evidence type="ECO:0000256" key="1">
    <source>
        <dbReference type="ARBA" id="ARBA00023015"/>
    </source>
</evidence>
<dbReference type="STRING" id="310782.SAMN05216499_11766"/>
<dbReference type="PANTHER" id="PTHR46796:SF13">
    <property type="entry name" value="HTH-TYPE TRANSCRIPTIONAL ACTIVATOR RHAS"/>
    <property type="match status" value="1"/>
</dbReference>
<feature type="domain" description="HTH araC/xylS-type" evidence="5">
    <location>
        <begin position="161"/>
        <end position="259"/>
    </location>
</feature>
<dbReference type="Pfam" id="PF12833">
    <property type="entry name" value="HTH_18"/>
    <property type="match status" value="1"/>
</dbReference>
<dbReference type="SMART" id="SM00342">
    <property type="entry name" value="HTH_ARAC"/>
    <property type="match status" value="1"/>
</dbReference>
<reference evidence="6 7" key="1">
    <citation type="submission" date="2016-11" db="EMBL/GenBank/DDBJ databases">
        <authorList>
            <person name="Jaros S."/>
            <person name="Januszkiewicz K."/>
            <person name="Wedrychowicz H."/>
        </authorList>
    </citation>
    <scope>NUCLEOTIDE SEQUENCE [LARGE SCALE GENOMIC DNA]</scope>
    <source>
        <strain evidence="6 7">CGMCC 4.2025</strain>
    </source>
</reference>
<evidence type="ECO:0000256" key="3">
    <source>
        <dbReference type="ARBA" id="ARBA00023163"/>
    </source>
</evidence>
<evidence type="ECO:0000313" key="7">
    <source>
        <dbReference type="Proteomes" id="UP000184111"/>
    </source>
</evidence>
<dbReference type="SUPFAM" id="SSF46689">
    <property type="entry name" value="Homeodomain-like"/>
    <property type="match status" value="2"/>
</dbReference>
<proteinExistence type="predicted"/>
<dbReference type="OrthoDB" id="241790at2"/>
<sequence length="280" mass="29603">MELAEGTAAPGSGAGGVPTWDMVEVTVLRLGPGEGLDGVCGAIWALVLDGDARLESAAGAEELHAGDAFQVDATSTYRLVAVTRAEVAVGTLRAVPPLPGPLVARDFAQSNKGLVELVRMCPLDPRRSRPLFAASYGGLIQAAMADAVDQAGRRDADPRLAALVSVLDAHPGRPWTVESMARVAHLSRSSLGERFRREFGRSPAQMLRDVRMRHARELLTGTDRPVERIAFAVGYGSAAAFSRAFSAHHGSSPQAWRSRPAAAQHPEADASRQRGAGSDQ</sequence>
<dbReference type="RefSeq" id="WP_073500967.1">
    <property type="nucleotide sequence ID" value="NZ_FRBI01000017.1"/>
</dbReference>
<organism evidence="6 7">
    <name type="scientific">Actinacidiphila paucisporea</name>
    <dbReference type="NCBI Taxonomy" id="310782"/>
    <lineage>
        <taxon>Bacteria</taxon>
        <taxon>Bacillati</taxon>
        <taxon>Actinomycetota</taxon>
        <taxon>Actinomycetes</taxon>
        <taxon>Kitasatosporales</taxon>
        <taxon>Streptomycetaceae</taxon>
        <taxon>Actinacidiphila</taxon>
    </lineage>
</organism>
<name>A0A1M7N020_9ACTN</name>
<evidence type="ECO:0000256" key="2">
    <source>
        <dbReference type="ARBA" id="ARBA00023125"/>
    </source>
</evidence>
<feature type="region of interest" description="Disordered" evidence="4">
    <location>
        <begin position="250"/>
        <end position="280"/>
    </location>
</feature>
<protein>
    <submittedName>
        <fullName evidence="6">AraC-type DNA-binding protein</fullName>
    </submittedName>
</protein>
<dbReference type="InterPro" id="IPR018062">
    <property type="entry name" value="HTH_AraC-typ_CS"/>
</dbReference>
<dbReference type="InterPro" id="IPR050204">
    <property type="entry name" value="AraC_XylS_family_regulators"/>
</dbReference>
<keyword evidence="2 6" id="KW-0238">DNA-binding</keyword>
<keyword evidence="7" id="KW-1185">Reference proteome</keyword>
<dbReference type="Proteomes" id="UP000184111">
    <property type="component" value="Unassembled WGS sequence"/>
</dbReference>
<dbReference type="InterPro" id="IPR018060">
    <property type="entry name" value="HTH_AraC"/>
</dbReference>
<keyword evidence="1" id="KW-0805">Transcription regulation</keyword>
<accession>A0A1M7N020</accession>
<gene>
    <name evidence="6" type="ORF">SAMN05216499_11766</name>
</gene>
<evidence type="ECO:0000259" key="5">
    <source>
        <dbReference type="PROSITE" id="PS01124"/>
    </source>
</evidence>
<evidence type="ECO:0000313" key="6">
    <source>
        <dbReference type="EMBL" id="SHM96682.1"/>
    </source>
</evidence>